<accession>S6AQL7</accession>
<dbReference type="Gene3D" id="3.40.190.10">
    <property type="entry name" value="Periplasmic binding protein-like II"/>
    <property type="match status" value="2"/>
</dbReference>
<dbReference type="HOGENOM" id="CLU_064076_3_1_6"/>
<feature type="chain" id="PRO_5004536122" evidence="3">
    <location>
        <begin position="22"/>
        <end position="249"/>
    </location>
</feature>
<dbReference type="Pfam" id="PF00497">
    <property type="entry name" value="SBP_bac_3"/>
    <property type="match status" value="1"/>
</dbReference>
<dbReference type="SUPFAM" id="SSF53850">
    <property type="entry name" value="Periplasmic binding protein-like II"/>
    <property type="match status" value="1"/>
</dbReference>
<evidence type="ECO:0000313" key="5">
    <source>
        <dbReference type="EMBL" id="BAN46121.1"/>
    </source>
</evidence>
<organism evidence="5 6">
    <name type="scientific">Metapseudomonas resinovorans NBRC 106553</name>
    <dbReference type="NCBI Taxonomy" id="1245471"/>
    <lineage>
        <taxon>Bacteria</taxon>
        <taxon>Pseudomonadati</taxon>
        <taxon>Pseudomonadota</taxon>
        <taxon>Gammaproteobacteria</taxon>
        <taxon>Pseudomonadales</taxon>
        <taxon>Pseudomonadaceae</taxon>
        <taxon>Metapseudomonas</taxon>
    </lineage>
</organism>
<proteinExistence type="inferred from homology"/>
<dbReference type="SMART" id="SM00062">
    <property type="entry name" value="PBPb"/>
    <property type="match status" value="1"/>
</dbReference>
<evidence type="ECO:0000256" key="3">
    <source>
        <dbReference type="SAM" id="SignalP"/>
    </source>
</evidence>
<dbReference type="OrthoDB" id="5562041at2"/>
<dbReference type="eggNOG" id="COG0834">
    <property type="taxonomic scope" value="Bacteria"/>
</dbReference>
<dbReference type="InterPro" id="IPR001638">
    <property type="entry name" value="Solute-binding_3/MltF_N"/>
</dbReference>
<evidence type="ECO:0000256" key="1">
    <source>
        <dbReference type="ARBA" id="ARBA00010333"/>
    </source>
</evidence>
<keyword evidence="6" id="KW-1185">Reference proteome</keyword>
<keyword evidence="2 3" id="KW-0732">Signal</keyword>
<evidence type="ECO:0000259" key="4">
    <source>
        <dbReference type="SMART" id="SM00062"/>
    </source>
</evidence>
<comment type="similarity">
    <text evidence="1">Belongs to the bacterial solute-binding protein 3 family.</text>
</comment>
<dbReference type="AlphaFoldDB" id="S6AQL7"/>
<dbReference type="STRING" id="1245471.PCA10_03890"/>
<dbReference type="Proteomes" id="UP000015503">
    <property type="component" value="Chromosome"/>
</dbReference>
<dbReference type="RefSeq" id="WP_016490332.1">
    <property type="nucleotide sequence ID" value="NC_021499.1"/>
</dbReference>
<feature type="signal peptide" evidence="3">
    <location>
        <begin position="1"/>
        <end position="21"/>
    </location>
</feature>
<dbReference type="PANTHER" id="PTHR35936">
    <property type="entry name" value="MEMBRANE-BOUND LYTIC MUREIN TRANSGLYCOSYLASE F"/>
    <property type="match status" value="1"/>
</dbReference>
<evidence type="ECO:0000256" key="2">
    <source>
        <dbReference type="ARBA" id="ARBA00022729"/>
    </source>
</evidence>
<dbReference type="EMBL" id="AP013068">
    <property type="protein sequence ID" value="BAN46121.1"/>
    <property type="molecule type" value="Genomic_DNA"/>
</dbReference>
<feature type="domain" description="Solute-binding protein family 3/N-terminal" evidence="4">
    <location>
        <begin position="23"/>
        <end position="246"/>
    </location>
</feature>
<protein>
    <submittedName>
        <fullName evidence="5">Putative ABC transporter substrate-binding protein</fullName>
    </submittedName>
</protein>
<dbReference type="PATRIC" id="fig|1245471.3.peg.383"/>
<gene>
    <name evidence="5" type="ORF">PCA10_03890</name>
</gene>
<dbReference type="PANTHER" id="PTHR35936:SF25">
    <property type="entry name" value="ABC TRANSPORTER SUBSTRATE-BINDING PROTEIN"/>
    <property type="match status" value="1"/>
</dbReference>
<reference evidence="5 6" key="1">
    <citation type="journal article" date="2013" name="Genome Announc.">
        <title>Complete Genome Sequence of the Carbazole Degrader Pseudomonas resinovorans Strain CA10 (NBRC 106553).</title>
        <authorList>
            <person name="Shintani M."/>
            <person name="Hosoyama A."/>
            <person name="Ohji S."/>
            <person name="Tsuchikane K."/>
            <person name="Takarada H."/>
            <person name="Yamazoe A."/>
            <person name="Fujita N."/>
            <person name="Nojiri H."/>
        </authorList>
    </citation>
    <scope>NUCLEOTIDE SEQUENCE [LARGE SCALE GENOMIC DNA]</scope>
    <source>
        <strain evidence="5 6">NBRC 106553</strain>
    </source>
</reference>
<sequence length="249" mass="27925">MRRRCGFALFALLLAAASVSAETLRIAADVWPPFTDASLPGNGLATELVSTALKRAGHRPEYVQVPWARALRGLEVGDYDLIISAWYSDERARFGQFSKPYLTNRVLFLKRKGSDVLLQSPADLARYSIAVVRGYSYLPAFDADTRLSKVPVMGFQMGARMLAAGRVQLTLEDELVARFYLNRELQDIRDQLEFLPQPLSENGLHILVRRSHPRHAELVEDFDRAMQAMREDGTYQAIFAKHGLSVPGS</sequence>
<name>S6AQL7_METRE</name>
<evidence type="ECO:0000313" key="6">
    <source>
        <dbReference type="Proteomes" id="UP000015503"/>
    </source>
</evidence>
<dbReference type="KEGG" id="pre:PCA10_03890"/>